<dbReference type="Proteomes" id="UP001286313">
    <property type="component" value="Unassembled WGS sequence"/>
</dbReference>
<dbReference type="EMBL" id="JAWQEG010001538">
    <property type="protein sequence ID" value="KAK3878614.1"/>
    <property type="molecule type" value="Genomic_DNA"/>
</dbReference>
<feature type="transmembrane region" description="Helical" evidence="2">
    <location>
        <begin position="66"/>
        <end position="90"/>
    </location>
</feature>
<organism evidence="3 4">
    <name type="scientific">Petrolisthes cinctipes</name>
    <name type="common">Flat porcelain crab</name>
    <dbReference type="NCBI Taxonomy" id="88211"/>
    <lineage>
        <taxon>Eukaryota</taxon>
        <taxon>Metazoa</taxon>
        <taxon>Ecdysozoa</taxon>
        <taxon>Arthropoda</taxon>
        <taxon>Crustacea</taxon>
        <taxon>Multicrustacea</taxon>
        <taxon>Malacostraca</taxon>
        <taxon>Eumalacostraca</taxon>
        <taxon>Eucarida</taxon>
        <taxon>Decapoda</taxon>
        <taxon>Pleocyemata</taxon>
        <taxon>Anomura</taxon>
        <taxon>Galatheoidea</taxon>
        <taxon>Porcellanidae</taxon>
        <taxon>Petrolisthes</taxon>
    </lineage>
</organism>
<feature type="region of interest" description="Disordered" evidence="1">
    <location>
        <begin position="135"/>
        <end position="227"/>
    </location>
</feature>
<feature type="compositionally biased region" description="Polar residues" evidence="1">
    <location>
        <begin position="1"/>
        <end position="21"/>
    </location>
</feature>
<comment type="caution">
    <text evidence="3">The sequence shown here is derived from an EMBL/GenBank/DDBJ whole genome shotgun (WGS) entry which is preliminary data.</text>
</comment>
<evidence type="ECO:0000313" key="3">
    <source>
        <dbReference type="EMBL" id="KAK3878614.1"/>
    </source>
</evidence>
<evidence type="ECO:0000256" key="2">
    <source>
        <dbReference type="SAM" id="Phobius"/>
    </source>
</evidence>
<keyword evidence="4" id="KW-1185">Reference proteome</keyword>
<feature type="compositionally biased region" description="Acidic residues" evidence="1">
    <location>
        <begin position="165"/>
        <end position="175"/>
    </location>
</feature>
<keyword evidence="2" id="KW-0472">Membrane</keyword>
<dbReference type="AlphaFoldDB" id="A0AAE1FRL3"/>
<name>A0AAE1FRL3_PETCI</name>
<accession>A0AAE1FRL3</accession>
<feature type="compositionally biased region" description="Pro residues" evidence="1">
    <location>
        <begin position="180"/>
        <end position="191"/>
    </location>
</feature>
<keyword evidence="2" id="KW-0812">Transmembrane</keyword>
<evidence type="ECO:0000313" key="4">
    <source>
        <dbReference type="Proteomes" id="UP001286313"/>
    </source>
</evidence>
<sequence length="227" mass="26130">MKDTDPLTTTFLDSIPTTPIPTNRRHATTPPPPSQQQQQHHHHQHQSSHHHHHQQQQQQQHHHHPLLFPLISVLCGLLVVTQVASFYFLLSRLEGLKGRLDSMEAMEGRQESMLSRELLWLKSQVKDIKEEWRSRARDGTAEDTLPQDVNKRNPRPHSLNHTNDDDNNSDDDDDDYQHPIPTPPPHPPPPSHPRDTATSIRVRRRASDISYGMREAVGEVADEDRES</sequence>
<feature type="compositionally biased region" description="Basic residues" evidence="1">
    <location>
        <begin position="39"/>
        <end position="62"/>
    </location>
</feature>
<gene>
    <name evidence="3" type="ORF">Pcinc_016745</name>
</gene>
<proteinExistence type="predicted"/>
<reference evidence="3" key="1">
    <citation type="submission" date="2023-10" db="EMBL/GenBank/DDBJ databases">
        <title>Genome assemblies of two species of porcelain crab, Petrolisthes cinctipes and Petrolisthes manimaculis (Anomura: Porcellanidae).</title>
        <authorList>
            <person name="Angst P."/>
        </authorList>
    </citation>
    <scope>NUCLEOTIDE SEQUENCE</scope>
    <source>
        <strain evidence="3">PB745_01</strain>
        <tissue evidence="3">Gill</tissue>
    </source>
</reference>
<feature type="region of interest" description="Disordered" evidence="1">
    <location>
        <begin position="1"/>
        <end position="62"/>
    </location>
</feature>
<protein>
    <submittedName>
        <fullName evidence="3">Uncharacterized protein</fullName>
    </submittedName>
</protein>
<keyword evidence="2" id="KW-1133">Transmembrane helix</keyword>
<evidence type="ECO:0000256" key="1">
    <source>
        <dbReference type="SAM" id="MobiDB-lite"/>
    </source>
</evidence>
<dbReference type="SUPFAM" id="SSF81995">
    <property type="entry name" value="beta-sandwich domain of Sec23/24"/>
    <property type="match status" value="1"/>
</dbReference>